<accession>A0A964TEK2</accession>
<proteinExistence type="predicted"/>
<organism evidence="1 2">
    <name type="scientific">Flagellimonas ochracea</name>
    <dbReference type="NCBI Taxonomy" id="2696472"/>
    <lineage>
        <taxon>Bacteria</taxon>
        <taxon>Pseudomonadati</taxon>
        <taxon>Bacteroidota</taxon>
        <taxon>Flavobacteriia</taxon>
        <taxon>Flavobacteriales</taxon>
        <taxon>Flavobacteriaceae</taxon>
        <taxon>Flagellimonas</taxon>
    </lineage>
</organism>
<gene>
    <name evidence="1" type="ORF">GTQ34_16490</name>
</gene>
<sequence length="391" mass="45327">MSNKIFLSWSKPRSKNLAKEVKLFFENLFGTGVNMFISSGMEKGSLVDVGIHESLLESKVCLVCITGESLKSPWLMYESGVVFGAGGIIIPILFEKIPDWHSWIDKPLVRYVPVQYDKGKEDFLKLIHTIEKQLRIKALNFDRNWDSFSERASQVLLENQSIPLECKHLVDKLKNQNDNYFTPDSPEIKEGQVVFHRGFHSDPLYKILTDNIKEEGGKYFWYYGRKGSKILKRQYLGFFEYISEVEKLGGMGVDFRCLLVMPNSMGAKKADRGQERKFNLGLQESIEYALHLKNLGLTPSKYFRLYENVRDCLIVRSDNSLLSSGPVYDTKGVLNYFTERPFYVFSTLKSKTTSENKGYHLVKEFEKVWKNSVPLTNDLFYELYEEKVFYP</sequence>
<dbReference type="InterPro" id="IPR035897">
    <property type="entry name" value="Toll_tir_struct_dom_sf"/>
</dbReference>
<evidence type="ECO:0000313" key="2">
    <source>
        <dbReference type="Proteomes" id="UP000667650"/>
    </source>
</evidence>
<dbReference type="Proteomes" id="UP000667650">
    <property type="component" value="Unassembled WGS sequence"/>
</dbReference>
<dbReference type="EMBL" id="JAAABI010000019">
    <property type="protein sequence ID" value="NAY93507.1"/>
    <property type="molecule type" value="Genomic_DNA"/>
</dbReference>
<dbReference type="RefSeq" id="WP_166524917.1">
    <property type="nucleotide sequence ID" value="NZ_JAAABI010000019.1"/>
</dbReference>
<dbReference type="AlphaFoldDB" id="A0A964TEK2"/>
<evidence type="ECO:0000313" key="1">
    <source>
        <dbReference type="EMBL" id="NAY93507.1"/>
    </source>
</evidence>
<dbReference type="Gene3D" id="3.40.50.10140">
    <property type="entry name" value="Toll/interleukin-1 receptor homology (TIR) domain"/>
    <property type="match status" value="1"/>
</dbReference>
<name>A0A964TEK2_9FLAO</name>
<keyword evidence="2" id="KW-1185">Reference proteome</keyword>
<reference evidence="1" key="1">
    <citation type="submission" date="2020-01" db="EMBL/GenBank/DDBJ databases">
        <title>Muricauda ochracea sp. nov., isolated from a tidal flat of Garorim bay in Korea.</title>
        <authorList>
            <person name="Kim D."/>
            <person name="Yoo Y."/>
            <person name="Kim J.-J."/>
        </authorList>
    </citation>
    <scope>NUCLEOTIDE SEQUENCE</scope>
    <source>
        <strain evidence="1">JGD-17</strain>
    </source>
</reference>
<protein>
    <recommendedName>
        <fullName evidence="3">TIR domain-containing protein</fullName>
    </recommendedName>
</protein>
<comment type="caution">
    <text evidence="1">The sequence shown here is derived from an EMBL/GenBank/DDBJ whole genome shotgun (WGS) entry which is preliminary data.</text>
</comment>
<evidence type="ECO:0008006" key="3">
    <source>
        <dbReference type="Google" id="ProtNLM"/>
    </source>
</evidence>
<dbReference type="SUPFAM" id="SSF52200">
    <property type="entry name" value="Toll/Interleukin receptor TIR domain"/>
    <property type="match status" value="1"/>
</dbReference>